<keyword evidence="1" id="KW-1133">Transmembrane helix</keyword>
<evidence type="ECO:0000256" key="1">
    <source>
        <dbReference type="SAM" id="Phobius"/>
    </source>
</evidence>
<proteinExistence type="predicted"/>
<gene>
    <name evidence="2" type="ORF">FYJ73_06790</name>
</gene>
<keyword evidence="1" id="KW-0812">Transmembrane</keyword>
<evidence type="ECO:0000313" key="3">
    <source>
        <dbReference type="Proteomes" id="UP000438914"/>
    </source>
</evidence>
<name>A0A7K0KEL4_9BACT</name>
<sequence length="65" mass="7662">MAVSEHTPGGYLPDNIVDSLHKLPSLVCFCVLHYALFIIFYFLFFIYTLYIIHYTLYIIHYTLSP</sequence>
<organism evidence="2 3">
    <name type="scientific">Hallella mizrahii</name>
    <dbReference type="NCBI Taxonomy" id="2606637"/>
    <lineage>
        <taxon>Bacteria</taxon>
        <taxon>Pseudomonadati</taxon>
        <taxon>Bacteroidota</taxon>
        <taxon>Bacteroidia</taxon>
        <taxon>Bacteroidales</taxon>
        <taxon>Prevotellaceae</taxon>
        <taxon>Hallella</taxon>
    </lineage>
</organism>
<keyword evidence="3" id="KW-1185">Reference proteome</keyword>
<keyword evidence="1" id="KW-0472">Membrane</keyword>
<dbReference type="AlphaFoldDB" id="A0A7K0KEL4"/>
<feature type="transmembrane region" description="Helical" evidence="1">
    <location>
        <begin position="31"/>
        <end position="52"/>
    </location>
</feature>
<evidence type="ECO:0000313" key="2">
    <source>
        <dbReference type="EMBL" id="MST84376.1"/>
    </source>
</evidence>
<dbReference type="Proteomes" id="UP000438914">
    <property type="component" value="Unassembled WGS sequence"/>
</dbReference>
<reference evidence="2 3" key="1">
    <citation type="submission" date="2019-08" db="EMBL/GenBank/DDBJ databases">
        <title>In-depth cultivation of the pig gut microbiome towards novel bacterial diversity and tailored functional studies.</title>
        <authorList>
            <person name="Wylensek D."/>
            <person name="Hitch T.C.A."/>
            <person name="Clavel T."/>
        </authorList>
    </citation>
    <scope>NUCLEOTIDE SEQUENCE [LARGE SCALE GENOMIC DNA]</scope>
    <source>
        <strain evidence="2 3">LKV-178-WT-2A</strain>
    </source>
</reference>
<accession>A0A7K0KEL4</accession>
<comment type="caution">
    <text evidence="2">The sequence shown here is derived from an EMBL/GenBank/DDBJ whole genome shotgun (WGS) entry which is preliminary data.</text>
</comment>
<dbReference type="EMBL" id="VUNG01000013">
    <property type="protein sequence ID" value="MST84376.1"/>
    <property type="molecule type" value="Genomic_DNA"/>
</dbReference>
<protein>
    <submittedName>
        <fullName evidence="2">Uncharacterized protein</fullName>
    </submittedName>
</protein>